<dbReference type="Proteomes" id="UP000694864">
    <property type="component" value="Chromosome 7"/>
</dbReference>
<dbReference type="Pfam" id="PF14223">
    <property type="entry name" value="Retrotran_gag_2"/>
    <property type="match status" value="1"/>
</dbReference>
<feature type="compositionally biased region" description="Polar residues" evidence="1">
    <location>
        <begin position="271"/>
        <end position="284"/>
    </location>
</feature>
<evidence type="ECO:0000259" key="2">
    <source>
        <dbReference type="Pfam" id="PF14244"/>
    </source>
</evidence>
<dbReference type="PANTHER" id="PTHR47481">
    <property type="match status" value="1"/>
</dbReference>
<dbReference type="PANTHER" id="PTHR47481:SF31">
    <property type="entry name" value="OS01G0873500 PROTEIN"/>
    <property type="match status" value="1"/>
</dbReference>
<organism evidence="3 4">
    <name type="scientific">Camelina sativa</name>
    <name type="common">False flax</name>
    <name type="synonym">Myagrum sativum</name>
    <dbReference type="NCBI Taxonomy" id="90675"/>
    <lineage>
        <taxon>Eukaryota</taxon>
        <taxon>Viridiplantae</taxon>
        <taxon>Streptophyta</taxon>
        <taxon>Embryophyta</taxon>
        <taxon>Tracheophyta</taxon>
        <taxon>Spermatophyta</taxon>
        <taxon>Magnoliopsida</taxon>
        <taxon>eudicotyledons</taxon>
        <taxon>Gunneridae</taxon>
        <taxon>Pentapetalae</taxon>
        <taxon>rosids</taxon>
        <taxon>malvids</taxon>
        <taxon>Brassicales</taxon>
        <taxon>Brassicaceae</taxon>
        <taxon>Camelineae</taxon>
        <taxon>Camelina</taxon>
    </lineage>
</organism>
<dbReference type="RefSeq" id="XP_019082552.1">
    <property type="nucleotide sequence ID" value="XM_019227007.1"/>
</dbReference>
<feature type="domain" description="Retrotransposon Copia-like N-terminal" evidence="2">
    <location>
        <begin position="28"/>
        <end position="64"/>
    </location>
</feature>
<gene>
    <name evidence="4" type="primary">LOC109125401</name>
</gene>
<keyword evidence="3" id="KW-1185">Reference proteome</keyword>
<evidence type="ECO:0000256" key="1">
    <source>
        <dbReference type="SAM" id="MobiDB-lite"/>
    </source>
</evidence>
<evidence type="ECO:0000313" key="3">
    <source>
        <dbReference type="Proteomes" id="UP000694864"/>
    </source>
</evidence>
<proteinExistence type="predicted"/>
<feature type="region of interest" description="Disordered" evidence="1">
    <location>
        <begin position="250"/>
        <end position="284"/>
    </location>
</feature>
<dbReference type="GeneID" id="109125401"/>
<reference evidence="3" key="1">
    <citation type="journal article" date="2014" name="Nat. Commun.">
        <title>The emerging biofuel crop Camelina sativa retains a highly undifferentiated hexaploid genome structure.</title>
        <authorList>
            <person name="Kagale S."/>
            <person name="Koh C."/>
            <person name="Nixon J."/>
            <person name="Bollina V."/>
            <person name="Clarke W.E."/>
            <person name="Tuteja R."/>
            <person name="Spillane C."/>
            <person name="Robinson S.J."/>
            <person name="Links M.G."/>
            <person name="Clarke C."/>
            <person name="Higgins E.E."/>
            <person name="Huebert T."/>
            <person name="Sharpe A.G."/>
            <person name="Parkin I.A."/>
        </authorList>
    </citation>
    <scope>NUCLEOTIDE SEQUENCE [LARGE SCALE GENOMIC DNA]</scope>
    <source>
        <strain evidence="3">cv. DH55</strain>
    </source>
</reference>
<dbReference type="InterPro" id="IPR029472">
    <property type="entry name" value="Copia-like_N"/>
</dbReference>
<sequence length="450" mass="50131">MVSEHSRSLVNPSMDLYSFPPLNITNCVTLKLTQKNYISWKAQFEPFLSGQNLLGFINGAHPAPLEVILVSLPSSKATTVPNPDYGEWFRADQIVRAWLLGLLFEDILAEVTCTKTAQDLWLALTNNFNKVSSSRLFELQSRLQSAEKLVRSMSDYLRDIKNVCEQLSSIGSPVPEKMKIFAALRGLGREYEPVKISVEGMIDLHPPPTFDDVASRLTSYADRLSNYSTSVDLSPHLAFFTNYSGRGRGNVRSGGSRGRGGFTTKGRGFHQQITQGSVSGSSSNTDTRVICQICGKPGHPALSCWHRYNNSYRQEELLLALTAMRIIDVTDHSGNEWVPDSGSTAHITNSHHNLQQSSPYIGSDTVMVGNGEFLPINHTGSTSLPASSGSLLSRMSWSVLTLQNHCYRFRNLPKIIHVLLTLMMIMLKSLIRQQRGFWLWKTAVTRVSTF</sequence>
<evidence type="ECO:0000313" key="4">
    <source>
        <dbReference type="RefSeq" id="XP_019082552.1"/>
    </source>
</evidence>
<reference evidence="4" key="2">
    <citation type="submission" date="2025-08" db="UniProtKB">
        <authorList>
            <consortium name="RefSeq"/>
        </authorList>
    </citation>
    <scope>IDENTIFICATION</scope>
    <source>
        <tissue evidence="4">Leaf</tissue>
    </source>
</reference>
<dbReference type="Pfam" id="PF14244">
    <property type="entry name" value="Retrotran_gag_3"/>
    <property type="match status" value="1"/>
</dbReference>
<name>A0ABM1Q714_CAMSA</name>
<protein>
    <submittedName>
        <fullName evidence="4">Uncharacterized protein LOC109125401</fullName>
    </submittedName>
</protein>
<accession>A0ABM1Q714</accession>